<feature type="region of interest" description="Disordered" evidence="1">
    <location>
        <begin position="1"/>
        <end position="34"/>
    </location>
</feature>
<dbReference type="Proteomes" id="UP000433883">
    <property type="component" value="Unassembled WGS sequence"/>
</dbReference>
<evidence type="ECO:0000313" key="3">
    <source>
        <dbReference type="EMBL" id="KAE9978648.1"/>
    </source>
</evidence>
<sequence>MKRKFAALKSLAAANSRRSKRPKSRRIPEPPISPTRKLPNELWDHIFAHLMPHEADFLPDVIRDYDLCPASPIAYNRALRQARTLRLTCKTFAENHVLCSTLFHDIKLYATMTSVDNLRDLSEHAYLRNHVQRIDFVYPKLEERYCEASTYIEELTSTWRSDLRYSVRTNRDLPWLEGIKDQKRREEELIKRSKYPWSSKQIYEGLAAFRRAYDEQKFVVEDLFEHMVAKRYLPQFPKFKLVRFSYINDLHPVVFGRDPTWLTENHPDILLRTMHINEEDHDATNHFVTIVLNALAKADTKPSELTFKDGCGIGPNFRWTDLRDPTVIEELQTFDLYIHGMDTGFMRDDESTIEPHWGALIMPIQCLCKNMERFYIHVKWDLCPADADLDEILDIVRFPRLKDFHLDRCRNVSGTAFAEFLGAHPLLEEISHGSESPGLTDRNWSAYWKALGNHPNLSKFTLVHEPPWLGADNPLWIWTDFGRPDMDGDQESDEEDAHQALYDYVHKKGPWTEELAEMWR</sequence>
<name>A0A8H3V0Q5_VENIN</name>
<evidence type="ECO:0000313" key="2">
    <source>
        <dbReference type="EMBL" id="KAE9973869.1"/>
    </source>
</evidence>
<accession>A0A8H3V0Q5</accession>
<comment type="caution">
    <text evidence="3">The sequence shown here is derived from an EMBL/GenBank/DDBJ whole genome shotgun (WGS) entry which is preliminary data.</text>
</comment>
<organism evidence="3 4">
    <name type="scientific">Venturia inaequalis</name>
    <name type="common">Apple scab fungus</name>
    <dbReference type="NCBI Taxonomy" id="5025"/>
    <lineage>
        <taxon>Eukaryota</taxon>
        <taxon>Fungi</taxon>
        <taxon>Dikarya</taxon>
        <taxon>Ascomycota</taxon>
        <taxon>Pezizomycotina</taxon>
        <taxon>Dothideomycetes</taxon>
        <taxon>Pleosporomycetidae</taxon>
        <taxon>Venturiales</taxon>
        <taxon>Venturiaceae</taxon>
        <taxon>Venturia</taxon>
    </lineage>
</organism>
<protein>
    <submittedName>
        <fullName evidence="3">Uncharacterized protein</fullName>
    </submittedName>
</protein>
<reference evidence="3 4" key="1">
    <citation type="submission" date="2019-11" db="EMBL/GenBank/DDBJ databases">
        <title>Venturia inaequalis Genome Resource.</title>
        <authorList>
            <person name="Lichtner F.J."/>
        </authorList>
    </citation>
    <scope>NUCLEOTIDE SEQUENCE [LARGE SCALE GENOMIC DNA]</scope>
    <source>
        <strain evidence="2 5">120213</strain>
        <strain evidence="3">Bline_iso_100314</strain>
    </source>
</reference>
<evidence type="ECO:0000313" key="4">
    <source>
        <dbReference type="Proteomes" id="UP000433883"/>
    </source>
</evidence>
<gene>
    <name evidence="3" type="ORF">BLS_000395</name>
    <name evidence="2" type="ORF">EG328_004199</name>
</gene>
<dbReference type="EMBL" id="WNWS01000232">
    <property type="protein sequence ID" value="KAE9973869.1"/>
    <property type="molecule type" value="Genomic_DNA"/>
</dbReference>
<evidence type="ECO:0000313" key="5">
    <source>
        <dbReference type="Proteomes" id="UP000447873"/>
    </source>
</evidence>
<dbReference type="EMBL" id="WNWQ01000107">
    <property type="protein sequence ID" value="KAE9978648.1"/>
    <property type="molecule type" value="Genomic_DNA"/>
</dbReference>
<proteinExistence type="predicted"/>
<evidence type="ECO:0000256" key="1">
    <source>
        <dbReference type="SAM" id="MobiDB-lite"/>
    </source>
</evidence>
<dbReference type="AlphaFoldDB" id="A0A8H3V0Q5"/>
<dbReference type="Proteomes" id="UP000447873">
    <property type="component" value="Unassembled WGS sequence"/>
</dbReference>